<reference evidence="2 3" key="1">
    <citation type="journal article" date="2009" name="Nature">
        <title>Evolution of pathogenicity and sexual reproduction in eight Candida genomes.</title>
        <authorList>
            <person name="Butler G."/>
            <person name="Rasmussen M.D."/>
            <person name="Lin M.F."/>
            <person name="Santos M.A."/>
            <person name="Sakthikumar S."/>
            <person name="Munro C.A."/>
            <person name="Rheinbay E."/>
            <person name="Grabherr M."/>
            <person name="Forche A."/>
            <person name="Reedy J.L."/>
            <person name="Agrafioti I."/>
            <person name="Arnaud M.B."/>
            <person name="Bates S."/>
            <person name="Brown A.J."/>
            <person name="Brunke S."/>
            <person name="Costanzo M.C."/>
            <person name="Fitzpatrick D.A."/>
            <person name="de Groot P.W."/>
            <person name="Harris D."/>
            <person name="Hoyer L.L."/>
            <person name="Hube B."/>
            <person name="Klis F.M."/>
            <person name="Kodira C."/>
            <person name="Lennard N."/>
            <person name="Logue M.E."/>
            <person name="Martin R."/>
            <person name="Neiman A.M."/>
            <person name="Nikolaou E."/>
            <person name="Quail M.A."/>
            <person name="Quinn J."/>
            <person name="Santos M.C."/>
            <person name="Schmitzberger F.F."/>
            <person name="Sherlock G."/>
            <person name="Shah P."/>
            <person name="Silverstein K.A."/>
            <person name="Skrzypek M.S."/>
            <person name="Soll D."/>
            <person name="Staggs R."/>
            <person name="Stansfield I."/>
            <person name="Stumpf M.P."/>
            <person name="Sudbery P.E."/>
            <person name="Srikantha T."/>
            <person name="Zeng Q."/>
            <person name="Berman J."/>
            <person name="Berriman M."/>
            <person name="Heitman J."/>
            <person name="Gow N.A."/>
            <person name="Lorenz M.C."/>
            <person name="Birren B.W."/>
            <person name="Kellis M."/>
            <person name="Cuomo C.A."/>
        </authorList>
    </citation>
    <scope>NUCLEOTIDE SEQUENCE [LARGE SCALE GENOMIC DNA]</scope>
    <source>
        <strain evidence="3">ATCC 11503 / BCRC 21390 / CBS 2605 / JCM 1781 / NBRC 1676 / NRRL YB-4239</strain>
    </source>
</reference>
<keyword evidence="3" id="KW-1185">Reference proteome</keyword>
<organism evidence="2 3">
    <name type="scientific">Lodderomyces elongisporus (strain ATCC 11503 / CBS 2605 / JCM 1781 / NBRC 1676 / NRRL YB-4239)</name>
    <name type="common">Yeast</name>
    <name type="synonym">Saccharomyces elongisporus</name>
    <dbReference type="NCBI Taxonomy" id="379508"/>
    <lineage>
        <taxon>Eukaryota</taxon>
        <taxon>Fungi</taxon>
        <taxon>Dikarya</taxon>
        <taxon>Ascomycota</taxon>
        <taxon>Saccharomycotina</taxon>
        <taxon>Pichiomycetes</taxon>
        <taxon>Debaryomycetaceae</taxon>
        <taxon>Candida/Lodderomyces clade</taxon>
        <taxon>Lodderomyces</taxon>
    </lineage>
</organism>
<keyword evidence="1" id="KW-0472">Membrane</keyword>
<accession>A5E5F0</accession>
<dbReference type="InParanoid" id="A5E5F0"/>
<evidence type="ECO:0000256" key="1">
    <source>
        <dbReference type="SAM" id="Phobius"/>
    </source>
</evidence>
<keyword evidence="1" id="KW-1133">Transmembrane helix</keyword>
<evidence type="ECO:0000313" key="3">
    <source>
        <dbReference type="Proteomes" id="UP000001996"/>
    </source>
</evidence>
<dbReference type="Proteomes" id="UP000001996">
    <property type="component" value="Unassembled WGS sequence"/>
</dbReference>
<dbReference type="AlphaFoldDB" id="A5E5F0"/>
<evidence type="ECO:0000313" key="2">
    <source>
        <dbReference type="EMBL" id="EDK46658.1"/>
    </source>
</evidence>
<feature type="transmembrane region" description="Helical" evidence="1">
    <location>
        <begin position="117"/>
        <end position="141"/>
    </location>
</feature>
<gene>
    <name evidence="2" type="ORF">LELG_04839</name>
</gene>
<feature type="transmembrane region" description="Helical" evidence="1">
    <location>
        <begin position="76"/>
        <end position="97"/>
    </location>
</feature>
<feature type="transmembrane region" description="Helical" evidence="1">
    <location>
        <begin position="24"/>
        <end position="45"/>
    </location>
</feature>
<dbReference type="HOGENOM" id="CLU_1731816_0_0_1"/>
<name>A5E5F0_LODEL</name>
<keyword evidence="1" id="KW-0812">Transmembrane</keyword>
<dbReference type="EMBL" id="CH981530">
    <property type="protein sequence ID" value="EDK46658.1"/>
    <property type="molecule type" value="Genomic_DNA"/>
</dbReference>
<dbReference type="VEuPathDB" id="FungiDB:LELG_04839"/>
<protein>
    <submittedName>
        <fullName evidence="2">Uncharacterized protein</fullName>
    </submittedName>
</protein>
<proteinExistence type="predicted"/>
<sequence>MLQTSIGLCCYCFYHLLAILEYPFNSFCGTFFSFSFLLFSLCSFYHNVPESRARAHNFAVSLLLKLLPQNTQSMRYFFILYFVSLFFFIFLVTGKINMYIQLSHHHPPLKKKRREKFWPNCTRCIQIHIFSILCGLFFFFYKTAKKKSSRL</sequence>